<accession>A0ABU6Z5A9</accession>
<evidence type="ECO:0008006" key="4">
    <source>
        <dbReference type="Google" id="ProtNLM"/>
    </source>
</evidence>
<dbReference type="Proteomes" id="UP001341840">
    <property type="component" value="Unassembled WGS sequence"/>
</dbReference>
<comment type="caution">
    <text evidence="2">The sequence shown here is derived from an EMBL/GenBank/DDBJ whole genome shotgun (WGS) entry which is preliminary data.</text>
</comment>
<keyword evidence="3" id="KW-1185">Reference proteome</keyword>
<reference evidence="2 3" key="1">
    <citation type="journal article" date="2023" name="Plants (Basel)">
        <title>Bridging the Gap: Combining Genomics and Transcriptomics Approaches to Understand Stylosanthes scabra, an Orphan Legume from the Brazilian Caatinga.</title>
        <authorList>
            <person name="Ferreira-Neto J.R.C."/>
            <person name="da Silva M.D."/>
            <person name="Binneck E."/>
            <person name="de Melo N.F."/>
            <person name="da Silva R.H."/>
            <person name="de Melo A.L.T.M."/>
            <person name="Pandolfi V."/>
            <person name="Bustamante F.O."/>
            <person name="Brasileiro-Vidal A.C."/>
            <person name="Benko-Iseppon A.M."/>
        </authorList>
    </citation>
    <scope>NUCLEOTIDE SEQUENCE [LARGE SCALE GENOMIC DNA]</scope>
    <source>
        <tissue evidence="2">Leaves</tissue>
    </source>
</reference>
<evidence type="ECO:0000256" key="1">
    <source>
        <dbReference type="SAM" id="Phobius"/>
    </source>
</evidence>
<keyword evidence="1" id="KW-0472">Membrane</keyword>
<evidence type="ECO:0000313" key="2">
    <source>
        <dbReference type="EMBL" id="MED6217440.1"/>
    </source>
</evidence>
<keyword evidence="1" id="KW-1133">Transmembrane helix</keyword>
<protein>
    <recommendedName>
        <fullName evidence="4">Secreted protein</fullName>
    </recommendedName>
</protein>
<keyword evidence="1" id="KW-0812">Transmembrane</keyword>
<evidence type="ECO:0000313" key="3">
    <source>
        <dbReference type="Proteomes" id="UP001341840"/>
    </source>
</evidence>
<feature type="transmembrane region" description="Helical" evidence="1">
    <location>
        <begin position="27"/>
        <end position="48"/>
    </location>
</feature>
<organism evidence="2 3">
    <name type="scientific">Stylosanthes scabra</name>
    <dbReference type="NCBI Taxonomy" id="79078"/>
    <lineage>
        <taxon>Eukaryota</taxon>
        <taxon>Viridiplantae</taxon>
        <taxon>Streptophyta</taxon>
        <taxon>Embryophyta</taxon>
        <taxon>Tracheophyta</taxon>
        <taxon>Spermatophyta</taxon>
        <taxon>Magnoliopsida</taxon>
        <taxon>eudicotyledons</taxon>
        <taxon>Gunneridae</taxon>
        <taxon>Pentapetalae</taxon>
        <taxon>rosids</taxon>
        <taxon>fabids</taxon>
        <taxon>Fabales</taxon>
        <taxon>Fabaceae</taxon>
        <taxon>Papilionoideae</taxon>
        <taxon>50 kb inversion clade</taxon>
        <taxon>dalbergioids sensu lato</taxon>
        <taxon>Dalbergieae</taxon>
        <taxon>Pterocarpus clade</taxon>
        <taxon>Stylosanthes</taxon>
    </lineage>
</organism>
<name>A0ABU6Z5A9_9FABA</name>
<gene>
    <name evidence="2" type="ORF">PIB30_017687</name>
</gene>
<proteinExistence type="predicted"/>
<dbReference type="EMBL" id="JASCZI010271912">
    <property type="protein sequence ID" value="MED6217440.1"/>
    <property type="molecule type" value="Genomic_DNA"/>
</dbReference>
<sequence length="95" mass="10516">MVPLWVMVVLGGRGAVRQSVPLGVRLYGAIVLLKSAINWGCAFVLRIVCFANSMVPGRVMVPKSAAANERRTFTLNLPRNAAVAVVPRVFYRRYR</sequence>